<dbReference type="Gene3D" id="3.30.565.10">
    <property type="entry name" value="Histidine kinase-like ATPase, C-terminal domain"/>
    <property type="match status" value="1"/>
</dbReference>
<dbReference type="EMBL" id="CP107006">
    <property type="protein sequence ID" value="UYQ93178.1"/>
    <property type="molecule type" value="Genomic_DNA"/>
</dbReference>
<dbReference type="Pfam" id="PF08448">
    <property type="entry name" value="PAS_4"/>
    <property type="match status" value="1"/>
</dbReference>
<keyword evidence="4" id="KW-0808">Transferase</keyword>
<dbReference type="InterPro" id="IPR003661">
    <property type="entry name" value="HisK_dim/P_dom"/>
</dbReference>
<dbReference type="PROSITE" id="PS50109">
    <property type="entry name" value="HIS_KIN"/>
    <property type="match status" value="1"/>
</dbReference>
<evidence type="ECO:0000313" key="10">
    <source>
        <dbReference type="EMBL" id="UYQ93178.1"/>
    </source>
</evidence>
<dbReference type="InterPro" id="IPR011006">
    <property type="entry name" value="CheY-like_superfamily"/>
</dbReference>
<organism evidence="10 11">
    <name type="scientific">Chitinophaga horti</name>
    <dbReference type="NCBI Taxonomy" id="2920382"/>
    <lineage>
        <taxon>Bacteria</taxon>
        <taxon>Pseudomonadati</taxon>
        <taxon>Bacteroidota</taxon>
        <taxon>Chitinophagia</taxon>
        <taxon>Chitinophagales</taxon>
        <taxon>Chitinophagaceae</taxon>
        <taxon>Chitinophaga</taxon>
    </lineage>
</organism>
<dbReference type="Proteomes" id="UP001162741">
    <property type="component" value="Chromosome"/>
</dbReference>
<dbReference type="CDD" id="cd00082">
    <property type="entry name" value="HisKA"/>
    <property type="match status" value="1"/>
</dbReference>
<reference evidence="10" key="1">
    <citation type="submission" date="2022-10" db="EMBL/GenBank/DDBJ databases">
        <title>Chitinophaga sp. nov., isolated from soil.</title>
        <authorList>
            <person name="Jeon C.O."/>
        </authorList>
    </citation>
    <scope>NUCLEOTIDE SEQUENCE</scope>
    <source>
        <strain evidence="10">R8</strain>
    </source>
</reference>
<dbReference type="InterPro" id="IPR000700">
    <property type="entry name" value="PAS-assoc_C"/>
</dbReference>
<dbReference type="Gene3D" id="1.10.287.130">
    <property type="match status" value="1"/>
</dbReference>
<proteinExistence type="predicted"/>
<name>A0ABY6J0V0_9BACT</name>
<feature type="domain" description="Histidine kinase" evidence="7">
    <location>
        <begin position="297"/>
        <end position="521"/>
    </location>
</feature>
<dbReference type="SMART" id="SM00387">
    <property type="entry name" value="HATPase_c"/>
    <property type="match status" value="1"/>
</dbReference>
<evidence type="ECO:0000259" key="7">
    <source>
        <dbReference type="PROSITE" id="PS50109"/>
    </source>
</evidence>
<dbReference type="InterPro" id="IPR036890">
    <property type="entry name" value="HATPase_C_sf"/>
</dbReference>
<evidence type="ECO:0000256" key="5">
    <source>
        <dbReference type="ARBA" id="ARBA00022777"/>
    </source>
</evidence>
<evidence type="ECO:0000256" key="2">
    <source>
        <dbReference type="ARBA" id="ARBA00012438"/>
    </source>
</evidence>
<dbReference type="SMART" id="SM00448">
    <property type="entry name" value="REC"/>
    <property type="match status" value="1"/>
</dbReference>
<dbReference type="PANTHER" id="PTHR43304">
    <property type="entry name" value="PHYTOCHROME-LIKE PROTEIN CPH1"/>
    <property type="match status" value="1"/>
</dbReference>
<dbReference type="InterPro" id="IPR001789">
    <property type="entry name" value="Sig_transdc_resp-reg_receiver"/>
</dbReference>
<dbReference type="InterPro" id="IPR003594">
    <property type="entry name" value="HATPase_dom"/>
</dbReference>
<feature type="domain" description="PAC" evidence="9">
    <location>
        <begin position="216"/>
        <end position="268"/>
    </location>
</feature>
<dbReference type="InterPro" id="IPR036097">
    <property type="entry name" value="HisK_dim/P_sf"/>
</dbReference>
<dbReference type="InterPro" id="IPR035965">
    <property type="entry name" value="PAS-like_dom_sf"/>
</dbReference>
<dbReference type="EC" id="2.7.13.3" evidence="2"/>
<evidence type="ECO:0000259" key="8">
    <source>
        <dbReference type="PROSITE" id="PS50110"/>
    </source>
</evidence>
<dbReference type="PANTHER" id="PTHR43304:SF1">
    <property type="entry name" value="PAC DOMAIN-CONTAINING PROTEIN"/>
    <property type="match status" value="1"/>
</dbReference>
<dbReference type="Gene3D" id="3.40.50.2300">
    <property type="match status" value="1"/>
</dbReference>
<dbReference type="PROSITE" id="PS50113">
    <property type="entry name" value="PAC"/>
    <property type="match status" value="1"/>
</dbReference>
<dbReference type="SUPFAM" id="SSF52172">
    <property type="entry name" value="CheY-like"/>
    <property type="match status" value="1"/>
</dbReference>
<dbReference type="Pfam" id="PF00512">
    <property type="entry name" value="HisKA"/>
    <property type="match status" value="1"/>
</dbReference>
<evidence type="ECO:0000256" key="4">
    <source>
        <dbReference type="ARBA" id="ARBA00022679"/>
    </source>
</evidence>
<comment type="catalytic activity">
    <reaction evidence="1">
        <text>ATP + protein L-histidine = ADP + protein N-phospho-L-histidine.</text>
        <dbReference type="EC" id="2.7.13.3"/>
    </reaction>
</comment>
<dbReference type="PROSITE" id="PS50110">
    <property type="entry name" value="RESPONSE_REGULATORY"/>
    <property type="match status" value="1"/>
</dbReference>
<keyword evidence="3 6" id="KW-0597">Phosphoprotein</keyword>
<gene>
    <name evidence="10" type="ORF">MKQ68_24145</name>
</gene>
<dbReference type="InterPro" id="IPR005467">
    <property type="entry name" value="His_kinase_dom"/>
</dbReference>
<dbReference type="Pfam" id="PF02518">
    <property type="entry name" value="HATPase_c"/>
    <property type="match status" value="1"/>
</dbReference>
<dbReference type="RefSeq" id="WP_264281298.1">
    <property type="nucleotide sequence ID" value="NZ_CP107006.1"/>
</dbReference>
<evidence type="ECO:0000256" key="1">
    <source>
        <dbReference type="ARBA" id="ARBA00000085"/>
    </source>
</evidence>
<feature type="domain" description="Response regulatory" evidence="8">
    <location>
        <begin position="1"/>
        <end position="118"/>
    </location>
</feature>
<dbReference type="Pfam" id="PF00072">
    <property type="entry name" value="Response_reg"/>
    <property type="match status" value="1"/>
</dbReference>
<feature type="modified residue" description="4-aspartylphosphate" evidence="6">
    <location>
        <position position="50"/>
    </location>
</feature>
<dbReference type="Gene3D" id="3.30.450.20">
    <property type="entry name" value="PAS domain"/>
    <property type="match status" value="1"/>
</dbReference>
<protein>
    <recommendedName>
        <fullName evidence="2">histidine kinase</fullName>
        <ecNumber evidence="2">2.7.13.3</ecNumber>
    </recommendedName>
</protein>
<dbReference type="SMART" id="SM00388">
    <property type="entry name" value="HisKA"/>
    <property type="match status" value="1"/>
</dbReference>
<evidence type="ECO:0000256" key="6">
    <source>
        <dbReference type="PROSITE-ProRule" id="PRU00169"/>
    </source>
</evidence>
<evidence type="ECO:0000313" key="11">
    <source>
        <dbReference type="Proteomes" id="UP001162741"/>
    </source>
</evidence>
<dbReference type="SUPFAM" id="SSF55785">
    <property type="entry name" value="PYP-like sensor domain (PAS domain)"/>
    <property type="match status" value="1"/>
</dbReference>
<evidence type="ECO:0000259" key="9">
    <source>
        <dbReference type="PROSITE" id="PS50113"/>
    </source>
</evidence>
<evidence type="ECO:0000256" key="3">
    <source>
        <dbReference type="ARBA" id="ARBA00022553"/>
    </source>
</evidence>
<accession>A0ABY6J0V0</accession>
<keyword evidence="11" id="KW-1185">Reference proteome</keyword>
<dbReference type="PRINTS" id="PR00344">
    <property type="entry name" value="BCTRLSENSOR"/>
</dbReference>
<dbReference type="InterPro" id="IPR004358">
    <property type="entry name" value="Sig_transdc_His_kin-like_C"/>
</dbReference>
<dbReference type="InterPro" id="IPR013656">
    <property type="entry name" value="PAS_4"/>
</dbReference>
<sequence>MILIVDDKPENILSLKKTLELYKFQVDSASSGEEALKKILKTSYTLIILDVQMPSMDGFEVAEALSGYSKARDIPIIFLSAVNKDKKFITRGYDSGGVDYITKPVDPDILIMKVKSFYRMYQQTQELNIVQQSLRDEVEVRKQAQQALDKKVKELHTILESLPQIAFTATADGRIEYANQHWFRYSPNMSVMPQTAAGESSLDEDLQLAFRSGKLLEKETYIKDLREGKYRCHLLRVTPMHEDGQTVKWIGTFTDISHQKQANEILEQKVQERTEELSLINKSLEESNHDLQQFASVASHDLKEPLRKIHLFGAMLRDKFPDDNEDIRPFLNRIVYSSNRMTRLINDLLNFSRLSVSNGFEITDINQLINEILSDLELTIEEKKARFVVSEIPQIEVVPGQIRQVFQNIISNALKFSKNDTPPEIHINTELVAYCDVNAPTDADGQYCRITISDNGIGFDEQYLPKIFTIFQRLHTMDRYEGTGIGLAIAKKVIERHDGTLTAKSRLNEGSSFIFVLPLRQTESKKQQEGAWRESFQNG</sequence>
<dbReference type="SUPFAM" id="SSF55874">
    <property type="entry name" value="ATPase domain of HSP90 chaperone/DNA topoisomerase II/histidine kinase"/>
    <property type="match status" value="1"/>
</dbReference>
<dbReference type="InterPro" id="IPR052162">
    <property type="entry name" value="Sensor_kinase/Photoreceptor"/>
</dbReference>
<dbReference type="SUPFAM" id="SSF47384">
    <property type="entry name" value="Homodimeric domain of signal transducing histidine kinase"/>
    <property type="match status" value="1"/>
</dbReference>
<keyword evidence="5" id="KW-0418">Kinase</keyword>